<proteinExistence type="predicted"/>
<dbReference type="Pfam" id="PF20434">
    <property type="entry name" value="BD-FAE"/>
    <property type="match status" value="1"/>
</dbReference>
<sequence length="299" mass="32277">MLLKADSTIGDILDHPAFSGFARQILPWDGRSYDRSMSVNDIGSLLPYHSHVEPGTVVGALNHMIRDANSGKIIFYDIYTEAEKRAQPAKENTGLFFFRGKPGAPFAVVAPGGGFAYVGSVHEGFPYALDINSRGYNAFVLKYRTGQGGRIATEDLATAVSFIVRNAATLEVGTEDYSLWGSSAGARMAAFIGSYGVAAFNGDNIPKPSAVVIAYTAHADTSSDEPPTFAVVGEQDGIAPPSSMESRVAALHRSGTPVEFHRYPNVGHGFGTGRGTSADGWIRDAVWFWERHMKYRMSK</sequence>
<dbReference type="Pfam" id="PF00326">
    <property type="entry name" value="Peptidase_S9"/>
    <property type="match status" value="1"/>
</dbReference>
<keyword evidence="5" id="KW-1185">Reference proteome</keyword>
<dbReference type="KEGG" id="ati:AL072_30840"/>
<dbReference type="InterPro" id="IPR049492">
    <property type="entry name" value="BD-FAE-like_dom"/>
</dbReference>
<dbReference type="AlphaFoldDB" id="A0AAC8W5N7"/>
<keyword evidence="1" id="KW-0378">Hydrolase</keyword>
<dbReference type="Proteomes" id="UP000069935">
    <property type="component" value="Chromosome 6"/>
</dbReference>
<dbReference type="GO" id="GO:0008236">
    <property type="term" value="F:serine-type peptidase activity"/>
    <property type="evidence" value="ECO:0007669"/>
    <property type="project" value="InterPro"/>
</dbReference>
<dbReference type="SUPFAM" id="SSF53474">
    <property type="entry name" value="alpha/beta-Hydrolases"/>
    <property type="match status" value="1"/>
</dbReference>
<dbReference type="GO" id="GO:0006508">
    <property type="term" value="P:proteolysis"/>
    <property type="evidence" value="ECO:0007669"/>
    <property type="project" value="InterPro"/>
</dbReference>
<reference evidence="4 5" key="2">
    <citation type="journal article" date="2016" name="Genome Announc.">
        <title>Complete Genome Sequence of a Strain of Azospirillum thiophilum Isolated from a Sulfide Spring.</title>
        <authorList>
            <person name="Fomenkov A."/>
            <person name="Vincze T."/>
            <person name="Grabovich M."/>
            <person name="Anton B.P."/>
            <person name="Dubinina G."/>
            <person name="Orlova M."/>
            <person name="Belousova E."/>
            <person name="Roberts R.J."/>
        </authorList>
    </citation>
    <scope>NUCLEOTIDE SEQUENCE [LARGE SCALE GENOMIC DNA]</scope>
    <source>
        <strain evidence="4 5">BV-S</strain>
    </source>
</reference>
<dbReference type="InterPro" id="IPR001375">
    <property type="entry name" value="Peptidase_S9_cat"/>
</dbReference>
<evidence type="ECO:0000259" key="2">
    <source>
        <dbReference type="Pfam" id="PF00326"/>
    </source>
</evidence>
<evidence type="ECO:0000313" key="4">
    <source>
        <dbReference type="EMBL" id="ALG75306.1"/>
    </source>
</evidence>
<reference evidence="5" key="1">
    <citation type="submission" date="2015-08" db="EMBL/GenBank/DDBJ databases">
        <title>Complete Genome Sequence of Azospirillum thiophilum BV-S.</title>
        <authorList>
            <person name="Fomenkov A."/>
            <person name="Vincze T."/>
            <person name="Grabovich M."/>
            <person name="Dubinina G."/>
            <person name="Orlova M."/>
            <person name="Belousova E."/>
            <person name="Roberts R.J."/>
        </authorList>
    </citation>
    <scope>NUCLEOTIDE SEQUENCE [LARGE SCALE GENOMIC DNA]</scope>
    <source>
        <strain evidence="5">BV-S</strain>
    </source>
</reference>
<feature type="domain" description="BD-FAE-like" evidence="3">
    <location>
        <begin position="105"/>
        <end position="196"/>
    </location>
</feature>
<feature type="domain" description="Peptidase S9 prolyl oligopeptidase catalytic" evidence="2">
    <location>
        <begin position="217"/>
        <end position="294"/>
    </location>
</feature>
<accession>A0AAC8W5N7</accession>
<organism evidence="4 5">
    <name type="scientific">Azospirillum thiophilum</name>
    <dbReference type="NCBI Taxonomy" id="528244"/>
    <lineage>
        <taxon>Bacteria</taxon>
        <taxon>Pseudomonadati</taxon>
        <taxon>Pseudomonadota</taxon>
        <taxon>Alphaproteobacteria</taxon>
        <taxon>Rhodospirillales</taxon>
        <taxon>Azospirillaceae</taxon>
        <taxon>Azospirillum</taxon>
    </lineage>
</organism>
<dbReference type="InterPro" id="IPR029058">
    <property type="entry name" value="AB_hydrolase_fold"/>
</dbReference>
<dbReference type="EMBL" id="CP012406">
    <property type="protein sequence ID" value="ALG75306.1"/>
    <property type="molecule type" value="Genomic_DNA"/>
</dbReference>
<evidence type="ECO:0000313" key="5">
    <source>
        <dbReference type="Proteomes" id="UP000069935"/>
    </source>
</evidence>
<protein>
    <submittedName>
        <fullName evidence="4">Esterase</fullName>
    </submittedName>
</protein>
<dbReference type="PANTHER" id="PTHR48081:SF6">
    <property type="entry name" value="PEPTIDASE S9 PROLYL OLIGOPEPTIDASE CATALYTIC DOMAIN-CONTAINING PROTEIN"/>
    <property type="match status" value="1"/>
</dbReference>
<dbReference type="PANTHER" id="PTHR48081">
    <property type="entry name" value="AB HYDROLASE SUPERFAMILY PROTEIN C4A8.06C"/>
    <property type="match status" value="1"/>
</dbReference>
<gene>
    <name evidence="4" type="ORF">AL072_30840</name>
</gene>
<dbReference type="Gene3D" id="3.40.50.1820">
    <property type="entry name" value="alpha/beta hydrolase"/>
    <property type="match status" value="1"/>
</dbReference>
<evidence type="ECO:0000256" key="1">
    <source>
        <dbReference type="ARBA" id="ARBA00022801"/>
    </source>
</evidence>
<evidence type="ECO:0000259" key="3">
    <source>
        <dbReference type="Pfam" id="PF20434"/>
    </source>
</evidence>
<name>A0AAC8W5N7_9PROT</name>
<dbReference type="InterPro" id="IPR050300">
    <property type="entry name" value="GDXG_lipolytic_enzyme"/>
</dbReference>